<evidence type="ECO:0000256" key="3">
    <source>
        <dbReference type="ARBA" id="ARBA00022692"/>
    </source>
</evidence>
<dbReference type="InterPro" id="IPR047199">
    <property type="entry name" value="CorA-like"/>
</dbReference>
<dbReference type="Proteomes" id="UP000067598">
    <property type="component" value="Unassembled WGS sequence"/>
</dbReference>
<dbReference type="InterPro" id="IPR045861">
    <property type="entry name" value="CorA_cytoplasmic_dom"/>
</dbReference>
<evidence type="ECO:0000256" key="1">
    <source>
        <dbReference type="ARBA" id="ARBA00004141"/>
    </source>
</evidence>
<accession>A0A109DFB6</accession>
<proteinExistence type="inferred from homology"/>
<dbReference type="CDD" id="cd12827">
    <property type="entry name" value="EcCorA_ZntB-like_u2"/>
    <property type="match status" value="1"/>
</dbReference>
<dbReference type="InterPro" id="IPR002523">
    <property type="entry name" value="MgTranspt_CorA/ZnTranspt_ZntB"/>
</dbReference>
<dbReference type="AlphaFoldDB" id="A0A109DFB6"/>
<evidence type="ECO:0000313" key="7">
    <source>
        <dbReference type="EMBL" id="KWU04230.1"/>
    </source>
</evidence>
<sequence>MLTNSQNIILKDQLTQNDIDHLIKKWDLDPTIFTYPNSSIEVARFIPIDSNKLKNGHLLVSFDLLSNNLPIEQELIPIFTIFDQNHLFIGTTRSLSELKPQENIIETIFQSLCIQIKHLHAELVTIKQKIDHLDQAARRTTKTKELKKVTDLTRQLVYLKHTLDDQTPSLEEFGNYLVENKLANQARVKSIITRQKRITKMIHVYTDLLNSISGLFTAMMDSHLNHLMKYLDSAALVIALPALISGIWGMNVGGLPGKENENGFWILIIFVSLLTIGWGIFLKSKKYND</sequence>
<evidence type="ECO:0000313" key="8">
    <source>
        <dbReference type="Proteomes" id="UP000067598"/>
    </source>
</evidence>
<feature type="transmembrane region" description="Helical" evidence="6">
    <location>
        <begin position="262"/>
        <end position="282"/>
    </location>
</feature>
<dbReference type="PANTHER" id="PTHR47891:SF1">
    <property type="entry name" value="CORA-MAGNESIUM AND COBALT TRANSPORTER"/>
    <property type="match status" value="1"/>
</dbReference>
<keyword evidence="5 6" id="KW-0472">Membrane</keyword>
<keyword evidence="3 6" id="KW-0812">Transmembrane</keyword>
<dbReference type="SUPFAM" id="SSF144083">
    <property type="entry name" value="Magnesium transport protein CorA, transmembrane region"/>
    <property type="match status" value="1"/>
</dbReference>
<dbReference type="RefSeq" id="WP_060461903.1">
    <property type="nucleotide sequence ID" value="NZ_AP025162.1"/>
</dbReference>
<evidence type="ECO:0000256" key="2">
    <source>
        <dbReference type="ARBA" id="ARBA00009765"/>
    </source>
</evidence>
<dbReference type="GO" id="GO:0046873">
    <property type="term" value="F:metal ion transmembrane transporter activity"/>
    <property type="evidence" value="ECO:0007669"/>
    <property type="project" value="InterPro"/>
</dbReference>
<comment type="subcellular location">
    <subcellularLocation>
        <location evidence="1">Membrane</location>
        <topology evidence="1">Multi-pass membrane protein</topology>
    </subcellularLocation>
</comment>
<comment type="similarity">
    <text evidence="2">Belongs to the CorA metal ion transporter (MIT) (TC 1.A.35) family.</text>
</comment>
<organism evidence="7 8">
    <name type="scientific">Lactobacillus crispatus</name>
    <dbReference type="NCBI Taxonomy" id="47770"/>
    <lineage>
        <taxon>Bacteria</taxon>
        <taxon>Bacillati</taxon>
        <taxon>Bacillota</taxon>
        <taxon>Bacilli</taxon>
        <taxon>Lactobacillales</taxon>
        <taxon>Lactobacillaceae</taxon>
        <taxon>Lactobacillus</taxon>
    </lineage>
</organism>
<dbReference type="EMBL" id="LJGP01000011">
    <property type="protein sequence ID" value="KWU04230.1"/>
    <property type="molecule type" value="Genomic_DNA"/>
</dbReference>
<dbReference type="Pfam" id="PF01544">
    <property type="entry name" value="CorA"/>
    <property type="match status" value="1"/>
</dbReference>
<reference evidence="7 8" key="1">
    <citation type="journal article" date="2016" name="Microbiology (Mosc.)">
        <title>Comparison of Lactobacillus crispatus isolates from Lactobacillus-dominated vaginal microbiomes with isolates from microbiomes containing bacterial vaginosis-associated bacteria.</title>
        <authorList>
            <person name="Abdelmaksoud A.A."/>
            <person name="Koparde V.N."/>
            <person name="Sheth N.U."/>
            <person name="Serrano M.G."/>
            <person name="Glascock A.L."/>
            <person name="Fettweis J.M."/>
            <person name="Strauss Iii J.F."/>
            <person name="Buck G.A."/>
            <person name="Jefferson K.K."/>
        </authorList>
    </citation>
    <scope>NUCLEOTIDE SEQUENCE [LARGE SCALE GENOMIC DNA]</scope>
    <source>
        <strain evidence="7 8">VMC3</strain>
    </source>
</reference>
<name>A0A109DFB6_9LACO</name>
<dbReference type="Gene3D" id="1.20.58.340">
    <property type="entry name" value="Magnesium transport protein CorA, transmembrane region"/>
    <property type="match status" value="2"/>
</dbReference>
<dbReference type="PATRIC" id="fig|47770.28.peg.123"/>
<dbReference type="SUPFAM" id="SSF143865">
    <property type="entry name" value="CorA soluble domain-like"/>
    <property type="match status" value="1"/>
</dbReference>
<dbReference type="GO" id="GO:0016020">
    <property type="term" value="C:membrane"/>
    <property type="evidence" value="ECO:0007669"/>
    <property type="project" value="UniProtKB-SubCell"/>
</dbReference>
<dbReference type="InterPro" id="IPR045863">
    <property type="entry name" value="CorA_TM1_TM2"/>
</dbReference>
<evidence type="ECO:0000256" key="6">
    <source>
        <dbReference type="SAM" id="Phobius"/>
    </source>
</evidence>
<keyword evidence="4 6" id="KW-1133">Transmembrane helix</keyword>
<comment type="caution">
    <text evidence="7">The sequence shown here is derived from an EMBL/GenBank/DDBJ whole genome shotgun (WGS) entry which is preliminary data.</text>
</comment>
<protein>
    <submittedName>
        <fullName evidence="7">Mg+2 and co2 transporter</fullName>
    </submittedName>
</protein>
<evidence type="ECO:0000256" key="5">
    <source>
        <dbReference type="ARBA" id="ARBA00023136"/>
    </source>
</evidence>
<gene>
    <name evidence="7" type="ORF">AEL95_03540</name>
</gene>
<evidence type="ECO:0000256" key="4">
    <source>
        <dbReference type="ARBA" id="ARBA00022989"/>
    </source>
</evidence>
<feature type="transmembrane region" description="Helical" evidence="6">
    <location>
        <begin position="230"/>
        <end position="250"/>
    </location>
</feature>
<dbReference type="PANTHER" id="PTHR47891">
    <property type="entry name" value="TRANSPORTER-RELATED"/>
    <property type="match status" value="1"/>
</dbReference>